<sequence>MVLFRSRFEYQVGGSLDGDAPSYVTRPADSIFYEALHAGRSCYVLNSRQMGKSSLRARTMRRLQTAGKTCIFVDLTGIGASEMTPEKWYAGFVYSLVSGCHLADTFSWQMWWREQRDLLTPVQRLRRFIEEVLLVEIGGDIVIFVDEIDRVLSQTFSLDDFFTLLRFFEESRAIEPVYRRLTFALLGVAAPWQLIRDRSWNPANIGMAIELRGFGPDEIAPLAAGLQGKVSDPARILAEILEWTGGQPFLTQKLCQQVLRESENDSHPLSIERIVRENILDNWEARDEPEHLRTIRDRILRDPRTAGRLLEIYGRILQHDSIAAEDSPEQKELRLSGLVVERSGRLRVYNRVYETVFNAAWVDRQLAGLRPYHDRLAAWLDSKDESFLLRGQELLDTFTWSLGKSLGDTDYRYLVASQDLARRQLQDSLDATERAGQLLASTVHRARREIARQPLRPRRLAAIALGVTGAILSLRFAGFLQAWEWDAIDRFTRWRSAGQPPENRVAVVTIDETDIQRIGRWPIPDRQLADALATIEAANPRAIGLDLYRDLPVEPGHRELIRQFSASDRLFGIEKAVEPKVAPPPVLREKQRVGFADQIVDADGKVRRALLTIGEAGEVRTSLAVELALHYLQTANLTLEPIDANRYRLGKAVFDRFEKNDGGYIRANNMGGYQIWLDYRGTAEKFPTFSLRQLLDGQVSPDLLEDRIVLIGMTAESSNDFFQTPYNSDRFDSGRPLPGVFLHANIVSQILSAALDGRPLPRSLPEAIENLWILLWAGAGSVIGRYRKFFPVALLSLTGGLVGGCYLAFLHGWWLPLVPAALALGFTSALVPIITWRVREKQIFRRVLNDLLAIAGEEPFAGRLAIEYLKRSESAENRAEIERQLAGRSEKDPESER</sequence>
<dbReference type="Pfam" id="PF05226">
    <property type="entry name" value="CHASE2"/>
    <property type="match status" value="1"/>
</dbReference>
<proteinExistence type="predicted"/>
<feature type="transmembrane region" description="Helical" evidence="2">
    <location>
        <begin position="460"/>
        <end position="483"/>
    </location>
</feature>
<dbReference type="InterPro" id="IPR027417">
    <property type="entry name" value="P-loop_NTPase"/>
</dbReference>
<accession>A0AAW9R001</accession>
<evidence type="ECO:0000256" key="1">
    <source>
        <dbReference type="SAM" id="MobiDB-lite"/>
    </source>
</evidence>
<organism evidence="4 5">
    <name type="scientific">Pannus brasiliensis CCIBt3594</name>
    <dbReference type="NCBI Taxonomy" id="1427578"/>
    <lineage>
        <taxon>Bacteria</taxon>
        <taxon>Bacillati</taxon>
        <taxon>Cyanobacteriota</taxon>
        <taxon>Cyanophyceae</taxon>
        <taxon>Oscillatoriophycideae</taxon>
        <taxon>Chroococcales</taxon>
        <taxon>Microcystaceae</taxon>
        <taxon>Pannus</taxon>
    </lineage>
</organism>
<dbReference type="InterPro" id="IPR007890">
    <property type="entry name" value="CHASE2"/>
</dbReference>
<evidence type="ECO:0000259" key="3">
    <source>
        <dbReference type="SMART" id="SM01080"/>
    </source>
</evidence>
<dbReference type="AlphaFoldDB" id="A0AAW9R001"/>
<keyword evidence="2" id="KW-0472">Membrane</keyword>
<evidence type="ECO:0000313" key="4">
    <source>
        <dbReference type="EMBL" id="MEG3438794.1"/>
    </source>
</evidence>
<gene>
    <name evidence="4" type="ORF">V0288_16830</name>
</gene>
<comment type="caution">
    <text evidence="4">The sequence shown here is derived from an EMBL/GenBank/DDBJ whole genome shotgun (WGS) entry which is preliminary data.</text>
</comment>
<dbReference type="RefSeq" id="WP_332866277.1">
    <property type="nucleotide sequence ID" value="NZ_JBAFSM010000035.1"/>
</dbReference>
<dbReference type="SMART" id="SM01080">
    <property type="entry name" value="CHASE2"/>
    <property type="match status" value="1"/>
</dbReference>
<reference evidence="4 5" key="1">
    <citation type="submission" date="2024-01" db="EMBL/GenBank/DDBJ databases">
        <title>Genomic insights into the taxonomy and metabolism of the cyanobacterium Pannus brasiliensis CCIBt3594.</title>
        <authorList>
            <person name="Machado M."/>
            <person name="Botero N.B."/>
            <person name="Andreote A.P.D."/>
            <person name="Feitosa A.M.T."/>
            <person name="Popin R."/>
            <person name="Sivonen K."/>
            <person name="Fiore M.F."/>
        </authorList>
    </citation>
    <scope>NUCLEOTIDE SEQUENCE [LARGE SCALE GENOMIC DNA]</scope>
    <source>
        <strain evidence="4 5">CCIBt3594</strain>
    </source>
</reference>
<protein>
    <submittedName>
        <fullName evidence="4">CHASE2 domain-containing protein</fullName>
    </submittedName>
</protein>
<feature type="domain" description="CHASE2" evidence="3">
    <location>
        <begin position="480"/>
        <end position="783"/>
    </location>
</feature>
<dbReference type="Pfam" id="PF14516">
    <property type="entry name" value="AAA_35"/>
    <property type="match status" value="1"/>
</dbReference>
<keyword evidence="2" id="KW-1133">Transmembrane helix</keyword>
<evidence type="ECO:0000256" key="2">
    <source>
        <dbReference type="SAM" id="Phobius"/>
    </source>
</evidence>
<dbReference type="EMBL" id="JBAFSM010000035">
    <property type="protein sequence ID" value="MEG3438794.1"/>
    <property type="molecule type" value="Genomic_DNA"/>
</dbReference>
<keyword evidence="5" id="KW-1185">Reference proteome</keyword>
<keyword evidence="2" id="KW-0812">Transmembrane</keyword>
<feature type="transmembrane region" description="Helical" evidence="2">
    <location>
        <begin position="815"/>
        <end position="836"/>
    </location>
</feature>
<feature type="transmembrane region" description="Helical" evidence="2">
    <location>
        <begin position="789"/>
        <end position="809"/>
    </location>
</feature>
<feature type="region of interest" description="Disordered" evidence="1">
    <location>
        <begin position="873"/>
        <end position="897"/>
    </location>
</feature>
<dbReference type="Proteomes" id="UP001328733">
    <property type="component" value="Unassembled WGS sequence"/>
</dbReference>
<dbReference type="SUPFAM" id="SSF52540">
    <property type="entry name" value="P-loop containing nucleoside triphosphate hydrolases"/>
    <property type="match status" value="1"/>
</dbReference>
<name>A0AAW9R001_9CHRO</name>
<evidence type="ECO:0000313" key="5">
    <source>
        <dbReference type="Proteomes" id="UP001328733"/>
    </source>
</evidence>